<feature type="domain" description="Nuclear receptor" evidence="12">
    <location>
        <begin position="384"/>
        <end position="459"/>
    </location>
</feature>
<protein>
    <recommendedName>
        <fullName evidence="16">Hepatocyte nuclear factor 4-gamma</fullName>
    </recommendedName>
</protein>
<organism evidence="14 15">
    <name type="scientific">Littorina saxatilis</name>
    <dbReference type="NCBI Taxonomy" id="31220"/>
    <lineage>
        <taxon>Eukaryota</taxon>
        <taxon>Metazoa</taxon>
        <taxon>Spiralia</taxon>
        <taxon>Lophotrochozoa</taxon>
        <taxon>Mollusca</taxon>
        <taxon>Gastropoda</taxon>
        <taxon>Caenogastropoda</taxon>
        <taxon>Littorinimorpha</taxon>
        <taxon>Littorinoidea</taxon>
        <taxon>Littorinidae</taxon>
        <taxon>Littorina</taxon>
    </lineage>
</organism>
<proteinExistence type="inferred from homology"/>
<evidence type="ECO:0000256" key="10">
    <source>
        <dbReference type="ARBA" id="ARBA00023242"/>
    </source>
</evidence>
<feature type="compositionally biased region" description="Basic and acidic residues" evidence="11">
    <location>
        <begin position="251"/>
        <end position="264"/>
    </location>
</feature>
<keyword evidence="6" id="KW-0805">Transcription regulation</keyword>
<dbReference type="AlphaFoldDB" id="A0AAN9C0B3"/>
<dbReference type="Pfam" id="PF00104">
    <property type="entry name" value="Hormone_recep"/>
    <property type="match status" value="1"/>
</dbReference>
<dbReference type="InterPro" id="IPR035500">
    <property type="entry name" value="NHR-like_dom_sf"/>
</dbReference>
<feature type="compositionally biased region" description="Polar residues" evidence="11">
    <location>
        <begin position="75"/>
        <end position="85"/>
    </location>
</feature>
<dbReference type="InterPro" id="IPR001723">
    <property type="entry name" value="Nuclear_hrmn_rcpt"/>
</dbReference>
<evidence type="ECO:0000256" key="3">
    <source>
        <dbReference type="ARBA" id="ARBA00022723"/>
    </source>
</evidence>
<feature type="domain" description="NR LBD" evidence="13">
    <location>
        <begin position="478"/>
        <end position="705"/>
    </location>
</feature>
<evidence type="ECO:0000259" key="13">
    <source>
        <dbReference type="PROSITE" id="PS51843"/>
    </source>
</evidence>
<feature type="region of interest" description="Disordered" evidence="11">
    <location>
        <begin position="320"/>
        <end position="353"/>
    </location>
</feature>
<dbReference type="PROSITE" id="PS00031">
    <property type="entry name" value="NUCLEAR_REC_DBD_1"/>
    <property type="match status" value="1"/>
</dbReference>
<dbReference type="FunFam" id="3.30.50.10:FF:000012">
    <property type="entry name" value="Hepatocyte nuclear factor 4, alpha"/>
    <property type="match status" value="1"/>
</dbReference>
<evidence type="ECO:0000256" key="4">
    <source>
        <dbReference type="ARBA" id="ARBA00022771"/>
    </source>
</evidence>
<dbReference type="PROSITE" id="PS51843">
    <property type="entry name" value="NR_LBD"/>
    <property type="match status" value="1"/>
</dbReference>
<dbReference type="InterPro" id="IPR013088">
    <property type="entry name" value="Znf_NHR/GATA"/>
</dbReference>
<dbReference type="GO" id="GO:0000978">
    <property type="term" value="F:RNA polymerase II cis-regulatory region sequence-specific DNA binding"/>
    <property type="evidence" value="ECO:0007669"/>
    <property type="project" value="InterPro"/>
</dbReference>
<dbReference type="SMART" id="SM00430">
    <property type="entry name" value="HOLI"/>
    <property type="match status" value="1"/>
</dbReference>
<dbReference type="PANTHER" id="PTHR24083">
    <property type="entry name" value="NUCLEAR HORMONE RECEPTOR"/>
    <property type="match status" value="1"/>
</dbReference>
<dbReference type="CDD" id="cd06960">
    <property type="entry name" value="NR_DBD_HNF4A"/>
    <property type="match status" value="1"/>
</dbReference>
<name>A0AAN9C0B3_9CAEN</name>
<gene>
    <name evidence="14" type="ORF">V1264_000926</name>
</gene>
<dbReference type="EMBL" id="JBAMIC010000001">
    <property type="protein sequence ID" value="KAK7114967.1"/>
    <property type="molecule type" value="Genomic_DNA"/>
</dbReference>
<dbReference type="InterPro" id="IPR049636">
    <property type="entry name" value="HNF4-like_DBD"/>
</dbReference>
<dbReference type="SMART" id="SM00399">
    <property type="entry name" value="ZnF_C4"/>
    <property type="match status" value="1"/>
</dbReference>
<evidence type="ECO:0000256" key="11">
    <source>
        <dbReference type="SAM" id="MobiDB-lite"/>
    </source>
</evidence>
<keyword evidence="4" id="KW-0863">Zinc-finger</keyword>
<keyword evidence="5" id="KW-0862">Zinc</keyword>
<dbReference type="InterPro" id="IPR000536">
    <property type="entry name" value="Nucl_hrmn_rcpt_lig-bd"/>
</dbReference>
<dbReference type="Pfam" id="PF00105">
    <property type="entry name" value="zf-C4"/>
    <property type="match status" value="1"/>
</dbReference>
<dbReference type="InterPro" id="IPR001628">
    <property type="entry name" value="Znf_hrmn_rcpt"/>
</dbReference>
<evidence type="ECO:0000256" key="8">
    <source>
        <dbReference type="ARBA" id="ARBA00023163"/>
    </source>
</evidence>
<dbReference type="SUPFAM" id="SSF57716">
    <property type="entry name" value="Glucocorticoid receptor-like (DNA-binding domain)"/>
    <property type="match status" value="1"/>
</dbReference>
<accession>A0AAN9C0B3</accession>
<dbReference type="GO" id="GO:0003707">
    <property type="term" value="F:nuclear steroid receptor activity"/>
    <property type="evidence" value="ECO:0007669"/>
    <property type="project" value="InterPro"/>
</dbReference>
<keyword evidence="10" id="KW-0539">Nucleus</keyword>
<dbReference type="PRINTS" id="PR00398">
    <property type="entry name" value="STRDHORMONER"/>
</dbReference>
<evidence type="ECO:0000256" key="5">
    <source>
        <dbReference type="ARBA" id="ARBA00022833"/>
    </source>
</evidence>
<keyword evidence="7" id="KW-0238">DNA-binding</keyword>
<keyword evidence="15" id="KW-1185">Reference proteome</keyword>
<dbReference type="PRINTS" id="PR00545">
    <property type="entry name" value="RETINOIDXR"/>
</dbReference>
<dbReference type="CDD" id="cd06931">
    <property type="entry name" value="NR_LBD_HNF4_like"/>
    <property type="match status" value="1"/>
</dbReference>
<comment type="similarity">
    <text evidence="2">Belongs to the nuclear hormone receptor family. NR2 subfamily.</text>
</comment>
<dbReference type="PRINTS" id="PR00047">
    <property type="entry name" value="STROIDFINGER"/>
</dbReference>
<feature type="compositionally biased region" description="Pro residues" evidence="11">
    <location>
        <begin position="786"/>
        <end position="799"/>
    </location>
</feature>
<keyword evidence="3" id="KW-0479">Metal-binding</keyword>
<dbReference type="InterPro" id="IPR050274">
    <property type="entry name" value="Nuclear_hormone_rcpt_NR2"/>
</dbReference>
<keyword evidence="9" id="KW-0675">Receptor</keyword>
<dbReference type="FunFam" id="1.10.565.10:FF:000026">
    <property type="entry name" value="Hepatocyte nuclear factor 4"/>
    <property type="match status" value="1"/>
</dbReference>
<comment type="caution">
    <text evidence="14">The sequence shown here is derived from an EMBL/GenBank/DDBJ whole genome shotgun (WGS) entry which is preliminary data.</text>
</comment>
<evidence type="ECO:0000256" key="1">
    <source>
        <dbReference type="ARBA" id="ARBA00004123"/>
    </source>
</evidence>
<dbReference type="Gene3D" id="3.30.50.10">
    <property type="entry name" value="Erythroid Transcription Factor GATA-1, subunit A"/>
    <property type="match status" value="1"/>
</dbReference>
<reference evidence="14 15" key="1">
    <citation type="submission" date="2024-02" db="EMBL/GenBank/DDBJ databases">
        <title>Chromosome-scale genome assembly of the rough periwinkle Littorina saxatilis.</title>
        <authorList>
            <person name="De Jode A."/>
            <person name="Faria R."/>
            <person name="Formenti G."/>
            <person name="Sims Y."/>
            <person name="Smith T.P."/>
            <person name="Tracey A."/>
            <person name="Wood J.M.D."/>
            <person name="Zagrodzka Z.B."/>
            <person name="Johannesson K."/>
            <person name="Butlin R.K."/>
            <person name="Leder E.H."/>
        </authorList>
    </citation>
    <scope>NUCLEOTIDE SEQUENCE [LARGE SCALE GENOMIC DNA]</scope>
    <source>
        <strain evidence="14">Snail1</strain>
        <tissue evidence="14">Muscle</tissue>
    </source>
</reference>
<sequence length="845" mass="91830">MKTQQFESSPTMSGKDRVKIIVKPGHWTPKAREGRLFHLLTGNPNTVAPTVKIEVRRASRSPPTTTTTHWKQHPMTHTQNRESVNATRPATARYKATTTTSTTTSAYDSNKVRKGGPKSFQSRSQSASIIDAHRFQKGDTSSFQSISLPTSVAASPSTHAGPAVLAGHVFSDPMMSGNVFCEEVELSGSRVSGRSAGSGVSAVYKQLSSNVRNDEDLNVFGEDGLTVGEEVVEVYRELSHEEAVDLTRHHGGEPLHFLDSEDHPHHHQQQLRFRDEEELASSGGGARSSEASSVMDYETFEMPIVGDLDLLENMLGSSAACHGSAGDSREGEENSSDSDCGAGESETHNTESQELGAQAYTTTSPSSLSPLSSGGSSAGVAVLSQYCAICGDRATGKHYGAASCDGCKGFFRRSVRKNHVYTCRFNRNCIVDKDKRNQCRYCRLRKCFRAGMKKEAVQNERDRISVRRTSYDQENTQNGALSVSTLLNAEILSRQICPPLNMQDLMAKKVASPDDVCESMKQQLLILVEWAKYIPCFCELPLDDQVALLRAHAGEHLLLGVAKRSLVLNDILLLGNDSVITRQSQDPDIGRIASRILDELVQPLRDVNIDETEFACMKAIVFFDPVARGLSDVPRIKAFRHQVQVNLEDYINDRQYDSRGRFGEILLMLPSLQSITWQMIEQLQFAKLFGMAKIDNLLQEMLLGGTNTEAVQDPNATALAPPPILETPAFPGMDEGTSASTEGLQLSSTSPGIVSHSPIQHASPDLVENTRSMMIGVGRVGGPAHTSPPPAHLPSPSLPQLPSGGLELMQGGNSNHGKIPATPLSLMMSAPSDSGSGMSFKQEVI</sequence>
<feature type="compositionally biased region" description="Low complexity" evidence="11">
    <location>
        <begin position="86"/>
        <end position="107"/>
    </location>
</feature>
<evidence type="ECO:0000256" key="9">
    <source>
        <dbReference type="ARBA" id="ARBA00023170"/>
    </source>
</evidence>
<evidence type="ECO:0000256" key="2">
    <source>
        <dbReference type="ARBA" id="ARBA00006421"/>
    </source>
</evidence>
<comment type="subcellular location">
    <subcellularLocation>
        <location evidence="1">Nucleus</location>
    </subcellularLocation>
</comment>
<feature type="region of interest" description="Disordered" evidence="11">
    <location>
        <begin position="251"/>
        <end position="294"/>
    </location>
</feature>
<feature type="region of interest" description="Disordered" evidence="11">
    <location>
        <begin position="779"/>
        <end position="818"/>
    </location>
</feature>
<dbReference type="InterPro" id="IPR000003">
    <property type="entry name" value="Retinoid-X_rcpt/HNF4"/>
</dbReference>
<dbReference type="PROSITE" id="PS51030">
    <property type="entry name" value="NUCLEAR_REC_DBD_2"/>
    <property type="match status" value="1"/>
</dbReference>
<feature type="compositionally biased region" description="Polar residues" evidence="11">
    <location>
        <begin position="737"/>
        <end position="760"/>
    </location>
</feature>
<dbReference type="Proteomes" id="UP001374579">
    <property type="component" value="Unassembled WGS sequence"/>
</dbReference>
<keyword evidence="8" id="KW-0804">Transcription</keyword>
<evidence type="ECO:0008006" key="16">
    <source>
        <dbReference type="Google" id="ProtNLM"/>
    </source>
</evidence>
<evidence type="ECO:0000313" key="15">
    <source>
        <dbReference type="Proteomes" id="UP001374579"/>
    </source>
</evidence>
<dbReference type="GO" id="GO:0005634">
    <property type="term" value="C:nucleus"/>
    <property type="evidence" value="ECO:0007669"/>
    <property type="project" value="UniProtKB-SubCell"/>
</dbReference>
<evidence type="ECO:0000256" key="7">
    <source>
        <dbReference type="ARBA" id="ARBA00023125"/>
    </source>
</evidence>
<dbReference type="SUPFAM" id="SSF48508">
    <property type="entry name" value="Nuclear receptor ligand-binding domain"/>
    <property type="match status" value="1"/>
</dbReference>
<dbReference type="GO" id="GO:0008270">
    <property type="term" value="F:zinc ion binding"/>
    <property type="evidence" value="ECO:0007669"/>
    <property type="project" value="UniProtKB-KW"/>
</dbReference>
<evidence type="ECO:0000259" key="12">
    <source>
        <dbReference type="PROSITE" id="PS51030"/>
    </source>
</evidence>
<evidence type="ECO:0000313" key="14">
    <source>
        <dbReference type="EMBL" id="KAK7114967.1"/>
    </source>
</evidence>
<dbReference type="Gene3D" id="1.10.565.10">
    <property type="entry name" value="Retinoid X Receptor"/>
    <property type="match status" value="1"/>
</dbReference>
<feature type="region of interest" description="Disordered" evidence="11">
    <location>
        <begin position="58"/>
        <end position="126"/>
    </location>
</feature>
<evidence type="ECO:0000256" key="6">
    <source>
        <dbReference type="ARBA" id="ARBA00023015"/>
    </source>
</evidence>
<dbReference type="InterPro" id="IPR049635">
    <property type="entry name" value="HNF4_LBD"/>
</dbReference>
<feature type="region of interest" description="Disordered" evidence="11">
    <location>
        <begin position="733"/>
        <end position="760"/>
    </location>
</feature>